<keyword evidence="3" id="KW-0687">Ribonucleoprotein</keyword>
<organism evidence="5 9">
    <name type="scientific">Cafeteria roenbergensis</name>
    <name type="common">Marine flagellate</name>
    <dbReference type="NCBI Taxonomy" id="33653"/>
    <lineage>
        <taxon>Eukaryota</taxon>
        <taxon>Sar</taxon>
        <taxon>Stramenopiles</taxon>
        <taxon>Bigyra</taxon>
        <taxon>Opalozoa</taxon>
        <taxon>Bicosoecida</taxon>
        <taxon>Cafeteriaceae</taxon>
        <taxon>Cafeteria</taxon>
    </lineage>
</organism>
<dbReference type="SUPFAM" id="SSF54575">
    <property type="entry name" value="Ribosomal protein L31e"/>
    <property type="match status" value="1"/>
</dbReference>
<evidence type="ECO:0000256" key="3">
    <source>
        <dbReference type="ARBA" id="ARBA00023274"/>
    </source>
</evidence>
<evidence type="ECO:0000313" key="6">
    <source>
        <dbReference type="EMBL" id="KAA0150381.1"/>
    </source>
</evidence>
<evidence type="ECO:0000256" key="1">
    <source>
        <dbReference type="ARBA" id="ARBA00010808"/>
    </source>
</evidence>
<comment type="caution">
    <text evidence="5">The sequence shown here is derived from an EMBL/GenBank/DDBJ whole genome shotgun (WGS) entry which is preliminary data.</text>
</comment>
<dbReference type="EMBL" id="VLTO01000082">
    <property type="protein sequence ID" value="KAA0167286.1"/>
    <property type="molecule type" value="Genomic_DNA"/>
</dbReference>
<dbReference type="Gene3D" id="3.10.440.10">
    <property type="match status" value="1"/>
</dbReference>
<evidence type="ECO:0000313" key="4">
    <source>
        <dbReference type="EMBL" id="KAA0147463.1"/>
    </source>
</evidence>
<sequence length="129" mass="14724">MPRDAKDSKPALNEPRTIEATVNLHKRLHGSTFKKKAPRGVRALKAFATATMGTKYVRVAGDLNRFVWHKGVRNVPYRVRVRMERKRITEKKKQDKYGEMYTIVSLLEPESLAGLKTTLVTEADEADLE</sequence>
<evidence type="ECO:0000313" key="7">
    <source>
        <dbReference type="EMBL" id="KAA0167286.1"/>
    </source>
</evidence>
<dbReference type="SMART" id="SM01380">
    <property type="entry name" value="Ribosomal_L31e"/>
    <property type="match status" value="1"/>
</dbReference>
<dbReference type="Proteomes" id="UP000323011">
    <property type="component" value="Unassembled WGS sequence"/>
</dbReference>
<dbReference type="PANTHER" id="PTHR10956:SF0">
    <property type="entry name" value="60S RIBOSOMAL PROTEIN L31"/>
    <property type="match status" value="1"/>
</dbReference>
<dbReference type="GO" id="GO:0002181">
    <property type="term" value="P:cytoplasmic translation"/>
    <property type="evidence" value="ECO:0007669"/>
    <property type="project" value="TreeGrafter"/>
</dbReference>
<dbReference type="EMBL" id="VLTL01000282">
    <property type="protein sequence ID" value="KAA0147463.1"/>
    <property type="molecule type" value="Genomic_DNA"/>
</dbReference>
<keyword evidence="2" id="KW-0689">Ribosomal protein</keyword>
<evidence type="ECO:0000313" key="5">
    <source>
        <dbReference type="EMBL" id="KAA0147882.1"/>
    </source>
</evidence>
<dbReference type="PROSITE" id="PS01144">
    <property type="entry name" value="RIBOSOMAL_L31E"/>
    <property type="match status" value="1"/>
</dbReference>
<comment type="similarity">
    <text evidence="1">Belongs to the eukaryotic ribosomal protein eL31 family.</text>
</comment>
<dbReference type="GO" id="GO:0022625">
    <property type="term" value="C:cytosolic large ribosomal subunit"/>
    <property type="evidence" value="ECO:0007669"/>
    <property type="project" value="TreeGrafter"/>
</dbReference>
<reference evidence="8 9" key="1">
    <citation type="submission" date="2019-07" db="EMBL/GenBank/DDBJ databases">
        <title>Genomes of Cafeteria roenbergensis.</title>
        <authorList>
            <person name="Fischer M.G."/>
            <person name="Hackl T."/>
            <person name="Roman M."/>
        </authorList>
    </citation>
    <scope>NUCLEOTIDE SEQUENCE [LARGE SCALE GENOMIC DNA]</scope>
    <source>
        <strain evidence="5 9">BVI</strain>
        <strain evidence="6 11">Cflag</strain>
        <strain evidence="7 8">E4-10P</strain>
        <strain evidence="4 10">RCC970-E3</strain>
    </source>
</reference>
<evidence type="ECO:0000313" key="11">
    <source>
        <dbReference type="Proteomes" id="UP000325113"/>
    </source>
</evidence>
<proteinExistence type="inferred from homology"/>
<dbReference type="InterPro" id="IPR023621">
    <property type="entry name" value="Ribosomal_eL31_dom_sf"/>
</dbReference>
<dbReference type="EMBL" id="VLTM01000125">
    <property type="protein sequence ID" value="KAA0150381.1"/>
    <property type="molecule type" value="Genomic_DNA"/>
</dbReference>
<dbReference type="Pfam" id="PF01198">
    <property type="entry name" value="Ribosomal_L31e"/>
    <property type="match status" value="1"/>
</dbReference>
<dbReference type="AlphaFoldDB" id="A0A5A8C490"/>
<gene>
    <name evidence="7" type="ORF">FNF27_07369</name>
    <name evidence="4" type="ORF">FNF28_07561</name>
    <name evidence="5" type="ORF">FNF29_07095</name>
    <name evidence="6" type="ORF">FNF31_07036</name>
</gene>
<evidence type="ECO:0000313" key="8">
    <source>
        <dbReference type="Proteomes" id="UP000322899"/>
    </source>
</evidence>
<dbReference type="Proteomes" id="UP000322899">
    <property type="component" value="Unassembled WGS sequence"/>
</dbReference>
<name>A0A5A8C490_CAFRO</name>
<dbReference type="OrthoDB" id="9739313at2759"/>
<dbReference type="InterPro" id="IPR020052">
    <property type="entry name" value="Ribosomal_eL31_CS"/>
</dbReference>
<dbReference type="Proteomes" id="UP000324907">
    <property type="component" value="Unassembled WGS sequence"/>
</dbReference>
<dbReference type="FunFam" id="3.10.440.10:FF:000001">
    <property type="entry name" value="60S ribosomal protein L31"/>
    <property type="match status" value="1"/>
</dbReference>
<evidence type="ECO:0000313" key="9">
    <source>
        <dbReference type="Proteomes" id="UP000323011"/>
    </source>
</evidence>
<protein>
    <recommendedName>
        <fullName evidence="12">60S ribosomal protein L31</fullName>
    </recommendedName>
</protein>
<evidence type="ECO:0008006" key="12">
    <source>
        <dbReference type="Google" id="ProtNLM"/>
    </source>
</evidence>
<evidence type="ECO:0000256" key="2">
    <source>
        <dbReference type="ARBA" id="ARBA00022980"/>
    </source>
</evidence>
<keyword evidence="9" id="KW-1185">Reference proteome</keyword>
<dbReference type="PANTHER" id="PTHR10956">
    <property type="entry name" value="60S RIBOSOMAL PROTEIN L31"/>
    <property type="match status" value="1"/>
</dbReference>
<evidence type="ECO:0000313" key="10">
    <source>
        <dbReference type="Proteomes" id="UP000324907"/>
    </source>
</evidence>
<dbReference type="InterPro" id="IPR000054">
    <property type="entry name" value="Ribosomal_eL31"/>
</dbReference>
<dbReference type="EMBL" id="VLTN01000060">
    <property type="protein sequence ID" value="KAA0147882.1"/>
    <property type="molecule type" value="Genomic_DNA"/>
</dbReference>
<dbReference type="Proteomes" id="UP000325113">
    <property type="component" value="Unassembled WGS sequence"/>
</dbReference>
<dbReference type="OMA" id="FKTGCHY"/>
<dbReference type="GO" id="GO:0003735">
    <property type="term" value="F:structural constituent of ribosome"/>
    <property type="evidence" value="ECO:0007669"/>
    <property type="project" value="InterPro"/>
</dbReference>
<accession>A0A5A8C490</accession>